<dbReference type="GO" id="GO:0008270">
    <property type="term" value="F:zinc ion binding"/>
    <property type="evidence" value="ECO:0007669"/>
    <property type="project" value="UniProtKB-KW"/>
</dbReference>
<evidence type="ECO:0000313" key="8">
    <source>
        <dbReference type="EMBL" id="CAF1581917.1"/>
    </source>
</evidence>
<dbReference type="Pfam" id="PF13639">
    <property type="entry name" value="zf-RING_2"/>
    <property type="match status" value="1"/>
</dbReference>
<protein>
    <recommendedName>
        <fullName evidence="10">RING-type domain-containing protein</fullName>
    </recommendedName>
</protein>
<keyword evidence="5" id="KW-0175">Coiled coil</keyword>
<dbReference type="InterPro" id="IPR001293">
    <property type="entry name" value="Znf_TRAF"/>
</dbReference>
<evidence type="ECO:0000256" key="2">
    <source>
        <dbReference type="ARBA" id="ARBA00022771"/>
    </source>
</evidence>
<dbReference type="SUPFAM" id="SSF49599">
    <property type="entry name" value="TRAF domain-like"/>
    <property type="match status" value="1"/>
</dbReference>
<dbReference type="Proteomes" id="UP000663832">
    <property type="component" value="Unassembled WGS sequence"/>
</dbReference>
<dbReference type="SMART" id="SM00184">
    <property type="entry name" value="RING"/>
    <property type="match status" value="1"/>
</dbReference>
<evidence type="ECO:0000256" key="4">
    <source>
        <dbReference type="PROSITE-ProRule" id="PRU00207"/>
    </source>
</evidence>
<proteinExistence type="predicted"/>
<keyword evidence="3 4" id="KW-0862">Zinc</keyword>
<dbReference type="PROSITE" id="PS50145">
    <property type="entry name" value="ZF_TRAF"/>
    <property type="match status" value="1"/>
</dbReference>
<feature type="domain" description="RING-type" evidence="6">
    <location>
        <begin position="21"/>
        <end position="61"/>
    </location>
</feature>
<keyword evidence="2 4" id="KW-0863">Zinc-finger</keyword>
<dbReference type="SMART" id="SM00504">
    <property type="entry name" value="Ubox"/>
    <property type="match status" value="1"/>
</dbReference>
<dbReference type="GO" id="GO:0016567">
    <property type="term" value="P:protein ubiquitination"/>
    <property type="evidence" value="ECO:0007669"/>
    <property type="project" value="InterPro"/>
</dbReference>
<evidence type="ECO:0008006" key="10">
    <source>
        <dbReference type="Google" id="ProtNLM"/>
    </source>
</evidence>
<feature type="zinc finger region" description="TRAF-type" evidence="4">
    <location>
        <begin position="86"/>
        <end position="123"/>
    </location>
</feature>
<keyword evidence="9" id="KW-1185">Reference proteome</keyword>
<feature type="domain" description="TRAF-type" evidence="7">
    <location>
        <begin position="86"/>
        <end position="123"/>
    </location>
</feature>
<evidence type="ECO:0000256" key="3">
    <source>
        <dbReference type="ARBA" id="ARBA00022833"/>
    </source>
</evidence>
<accession>A0A815ZDN3</accession>
<dbReference type="PANTHER" id="PTHR10131">
    <property type="entry name" value="TNF RECEPTOR ASSOCIATED FACTOR"/>
    <property type="match status" value="1"/>
</dbReference>
<evidence type="ECO:0000259" key="6">
    <source>
        <dbReference type="PROSITE" id="PS50089"/>
    </source>
</evidence>
<keyword evidence="1 4" id="KW-0479">Metal-binding</keyword>
<dbReference type="SUPFAM" id="SSF57850">
    <property type="entry name" value="RING/U-box"/>
    <property type="match status" value="1"/>
</dbReference>
<organism evidence="8 9">
    <name type="scientific">Adineta steineri</name>
    <dbReference type="NCBI Taxonomy" id="433720"/>
    <lineage>
        <taxon>Eukaryota</taxon>
        <taxon>Metazoa</taxon>
        <taxon>Spiralia</taxon>
        <taxon>Gnathifera</taxon>
        <taxon>Rotifera</taxon>
        <taxon>Eurotatoria</taxon>
        <taxon>Bdelloidea</taxon>
        <taxon>Adinetida</taxon>
        <taxon>Adinetidae</taxon>
        <taxon>Adineta</taxon>
    </lineage>
</organism>
<gene>
    <name evidence="8" type="ORF">QVE165_LOCUS50141</name>
</gene>
<dbReference type="Pfam" id="PF02176">
    <property type="entry name" value="zf-TRAF"/>
    <property type="match status" value="1"/>
</dbReference>
<dbReference type="EMBL" id="CAJNOM010000960">
    <property type="protein sequence ID" value="CAF1581917.1"/>
    <property type="molecule type" value="Genomic_DNA"/>
</dbReference>
<comment type="caution">
    <text evidence="8">The sequence shown here is derived from an EMBL/GenBank/DDBJ whole genome shotgun (WGS) entry which is preliminary data.</text>
</comment>
<dbReference type="InterPro" id="IPR003613">
    <property type="entry name" value="Ubox_domain"/>
</dbReference>
<feature type="coiled-coil region" evidence="5">
    <location>
        <begin position="169"/>
        <end position="203"/>
    </location>
</feature>
<dbReference type="PANTHER" id="PTHR10131:SF94">
    <property type="entry name" value="TNF RECEPTOR-ASSOCIATED FACTOR 4"/>
    <property type="match status" value="1"/>
</dbReference>
<sequence length="245" mass="27994">MGSDIGFEYMNEDSINHSLKCSICNQPFVHPVSTNCKKKHKFCRHCIEQWLKQNSSCPTCRRNLNSEDLISITEDIVVDVLNELRVKCIRCGKTDLERGDFNNHLKNSCLSAIVSCPAQDIKCSWTGHPNRLSSHLKHCTYQSLRPLIVSLLNENHQLKQHVTQLTSHIKEYQHDTTQLKEQLDQQAKKIEGQSNEITQLKNLWKQNDNQTVSLFTPKKSFHLGGSQVATVVSQSQLANNYSFAM</sequence>
<reference evidence="8" key="1">
    <citation type="submission" date="2021-02" db="EMBL/GenBank/DDBJ databases">
        <authorList>
            <person name="Nowell W R."/>
        </authorList>
    </citation>
    <scope>NUCLEOTIDE SEQUENCE</scope>
</reference>
<dbReference type="InterPro" id="IPR013083">
    <property type="entry name" value="Znf_RING/FYVE/PHD"/>
</dbReference>
<evidence type="ECO:0000256" key="5">
    <source>
        <dbReference type="SAM" id="Coils"/>
    </source>
</evidence>
<dbReference type="Gene3D" id="3.30.40.10">
    <property type="entry name" value="Zinc/RING finger domain, C3HC4 (zinc finger)"/>
    <property type="match status" value="2"/>
</dbReference>
<evidence type="ECO:0000259" key="7">
    <source>
        <dbReference type="PROSITE" id="PS50145"/>
    </source>
</evidence>
<dbReference type="OrthoDB" id="6105938at2759"/>
<dbReference type="AlphaFoldDB" id="A0A815ZDN3"/>
<name>A0A815ZDN3_9BILA</name>
<evidence type="ECO:0000256" key="1">
    <source>
        <dbReference type="ARBA" id="ARBA00022723"/>
    </source>
</evidence>
<evidence type="ECO:0000313" key="9">
    <source>
        <dbReference type="Proteomes" id="UP000663832"/>
    </source>
</evidence>
<dbReference type="PROSITE" id="PS50089">
    <property type="entry name" value="ZF_RING_2"/>
    <property type="match status" value="1"/>
</dbReference>
<dbReference type="GO" id="GO:0004842">
    <property type="term" value="F:ubiquitin-protein transferase activity"/>
    <property type="evidence" value="ECO:0007669"/>
    <property type="project" value="InterPro"/>
</dbReference>
<dbReference type="InterPro" id="IPR001841">
    <property type="entry name" value="Znf_RING"/>
</dbReference>